<keyword evidence="4" id="KW-0812">Transmembrane</keyword>
<keyword evidence="6" id="KW-1185">Reference proteome</keyword>
<feature type="transmembrane region" description="Helical" evidence="4">
    <location>
        <begin position="79"/>
        <end position="104"/>
    </location>
</feature>
<organism evidence="5 6">
    <name type="scientific">Rhodoferax lithotrophicus</name>
    <dbReference type="NCBI Taxonomy" id="2798804"/>
    <lineage>
        <taxon>Bacteria</taxon>
        <taxon>Pseudomonadati</taxon>
        <taxon>Pseudomonadota</taxon>
        <taxon>Betaproteobacteria</taxon>
        <taxon>Burkholderiales</taxon>
        <taxon>Comamonadaceae</taxon>
        <taxon>Rhodoferax</taxon>
    </lineage>
</organism>
<dbReference type="EMBL" id="AP024238">
    <property type="protein sequence ID" value="BCO25195.1"/>
    <property type="molecule type" value="Genomic_DNA"/>
</dbReference>
<keyword evidence="4" id="KW-1133">Transmembrane helix</keyword>
<protein>
    <recommendedName>
        <fullName evidence="7">Methyltransferase type 12</fullName>
    </recommendedName>
</protein>
<dbReference type="Gene3D" id="3.40.50.150">
    <property type="entry name" value="Vaccinia Virus protein VP39"/>
    <property type="match status" value="1"/>
</dbReference>
<evidence type="ECO:0000256" key="4">
    <source>
        <dbReference type="SAM" id="Phobius"/>
    </source>
</evidence>
<keyword evidence="1" id="KW-0489">Methyltransferase</keyword>
<dbReference type="SUPFAM" id="SSF53335">
    <property type="entry name" value="S-adenosyl-L-methionine-dependent methyltransferases"/>
    <property type="match status" value="1"/>
</dbReference>
<dbReference type="InterPro" id="IPR026170">
    <property type="entry name" value="FAM173A/B"/>
</dbReference>
<accession>A0ABN6CZP4</accession>
<feature type="transmembrane region" description="Helical" evidence="4">
    <location>
        <begin position="47"/>
        <end position="67"/>
    </location>
</feature>
<gene>
    <name evidence="5" type="ORF">MIZ03_0055</name>
</gene>
<dbReference type="PANTHER" id="PTHR13610">
    <property type="entry name" value="METHYLTRANSFERASE DOMAIN-CONTAINING PROTEIN"/>
    <property type="match status" value="1"/>
</dbReference>
<evidence type="ECO:0000256" key="3">
    <source>
        <dbReference type="ARBA" id="ARBA00022691"/>
    </source>
</evidence>
<feature type="transmembrane region" description="Helical" evidence="4">
    <location>
        <begin position="20"/>
        <end position="41"/>
    </location>
</feature>
<sequence length="260" mass="28934">MLAVLTILTKPWARFLRLTWPLPAVFVWGAGWALFGGLLRWGLSFEWALGLASTLGMVASLLGSTWWRRLMMALGFPLSLLFTQAATLPAWVWLLPLLVLLLIYPLNAWRDAPLFPTPLAALKGLETLVLFAPGALILDAGCGLGDGLKALRGVYPQAHLQGLEWSWPLRAACALRCPWAQVRQGDIWQADWSGYDMVYLFQRPESMPRALAKAHAELKPGAWLVSLEFEATGFKPFAVLRTLADKPVWVYRMPSADPQL</sequence>
<dbReference type="PANTHER" id="PTHR13610:SF9">
    <property type="entry name" value="FI06469P"/>
    <property type="match status" value="1"/>
</dbReference>
<keyword evidence="4" id="KW-0472">Membrane</keyword>
<evidence type="ECO:0000313" key="6">
    <source>
        <dbReference type="Proteomes" id="UP000824366"/>
    </source>
</evidence>
<dbReference type="CDD" id="cd02440">
    <property type="entry name" value="AdoMet_MTases"/>
    <property type="match status" value="1"/>
</dbReference>
<evidence type="ECO:0008006" key="7">
    <source>
        <dbReference type="Google" id="ProtNLM"/>
    </source>
</evidence>
<dbReference type="Proteomes" id="UP000824366">
    <property type="component" value="Chromosome"/>
</dbReference>
<keyword evidence="3" id="KW-0949">S-adenosyl-L-methionine</keyword>
<name>A0ABN6CZP4_9BURK</name>
<dbReference type="InterPro" id="IPR029063">
    <property type="entry name" value="SAM-dependent_MTases_sf"/>
</dbReference>
<reference evidence="5 6" key="1">
    <citation type="journal article" date="2021" name="Microbiol. Spectr.">
        <title>A Single Bacterium Capable of Oxidation and Reduction of Iron at Circumneutral pH.</title>
        <authorList>
            <person name="Kato S."/>
            <person name="Ohkuma M."/>
        </authorList>
    </citation>
    <scope>NUCLEOTIDE SEQUENCE [LARGE SCALE GENOMIC DNA]</scope>
    <source>
        <strain evidence="5 6">MIZ03</strain>
    </source>
</reference>
<evidence type="ECO:0000313" key="5">
    <source>
        <dbReference type="EMBL" id="BCO25195.1"/>
    </source>
</evidence>
<evidence type="ECO:0000256" key="1">
    <source>
        <dbReference type="ARBA" id="ARBA00022603"/>
    </source>
</evidence>
<keyword evidence="2" id="KW-0808">Transferase</keyword>
<proteinExistence type="predicted"/>
<evidence type="ECO:0000256" key="2">
    <source>
        <dbReference type="ARBA" id="ARBA00022679"/>
    </source>
</evidence>